<name>A0A834W8N5_9FABA</name>
<dbReference type="Proteomes" id="UP000634136">
    <property type="component" value="Unassembled WGS sequence"/>
</dbReference>
<gene>
    <name evidence="1" type="ORF">G2W53_034163</name>
</gene>
<reference evidence="1" key="1">
    <citation type="submission" date="2020-09" db="EMBL/GenBank/DDBJ databases">
        <title>Genome-Enabled Discovery of Anthraquinone Biosynthesis in Senna tora.</title>
        <authorList>
            <person name="Kang S.-H."/>
            <person name="Pandey R.P."/>
            <person name="Lee C.-M."/>
            <person name="Sim J.-S."/>
            <person name="Jeong J.-T."/>
            <person name="Choi B.-S."/>
            <person name="Jung M."/>
            <person name="Ginzburg D."/>
            <person name="Zhao K."/>
            <person name="Won S.Y."/>
            <person name="Oh T.-J."/>
            <person name="Yu Y."/>
            <person name="Kim N.-H."/>
            <person name="Lee O.R."/>
            <person name="Lee T.-H."/>
            <person name="Bashyal P."/>
            <person name="Kim T.-S."/>
            <person name="Lee W.-H."/>
            <person name="Kawkins C."/>
            <person name="Kim C.-K."/>
            <person name="Kim J.S."/>
            <person name="Ahn B.O."/>
            <person name="Rhee S.Y."/>
            <person name="Sohng J.K."/>
        </authorList>
    </citation>
    <scope>NUCLEOTIDE SEQUENCE</scope>
    <source>
        <tissue evidence="1">Leaf</tissue>
    </source>
</reference>
<sequence length="99" mass="11673">MQGWYFDYNLSQGHTAVSDVHVVGICSPLLARPIYPPRWCEKLLCPGFELDYGYYRPERVLLHFKKKKKNPDCNPVYTPNLGMERFLEDKYRNGKFLEA</sequence>
<evidence type="ECO:0000313" key="2">
    <source>
        <dbReference type="Proteomes" id="UP000634136"/>
    </source>
</evidence>
<dbReference type="EMBL" id="JAAIUW010000010">
    <property type="protein sequence ID" value="KAF7813187.1"/>
    <property type="molecule type" value="Genomic_DNA"/>
</dbReference>
<organism evidence="1 2">
    <name type="scientific">Senna tora</name>
    <dbReference type="NCBI Taxonomy" id="362788"/>
    <lineage>
        <taxon>Eukaryota</taxon>
        <taxon>Viridiplantae</taxon>
        <taxon>Streptophyta</taxon>
        <taxon>Embryophyta</taxon>
        <taxon>Tracheophyta</taxon>
        <taxon>Spermatophyta</taxon>
        <taxon>Magnoliopsida</taxon>
        <taxon>eudicotyledons</taxon>
        <taxon>Gunneridae</taxon>
        <taxon>Pentapetalae</taxon>
        <taxon>rosids</taxon>
        <taxon>fabids</taxon>
        <taxon>Fabales</taxon>
        <taxon>Fabaceae</taxon>
        <taxon>Caesalpinioideae</taxon>
        <taxon>Cassia clade</taxon>
        <taxon>Senna</taxon>
    </lineage>
</organism>
<comment type="caution">
    <text evidence="1">The sequence shown here is derived from an EMBL/GenBank/DDBJ whole genome shotgun (WGS) entry which is preliminary data.</text>
</comment>
<keyword evidence="2" id="KW-1185">Reference proteome</keyword>
<evidence type="ECO:0000313" key="1">
    <source>
        <dbReference type="EMBL" id="KAF7813187.1"/>
    </source>
</evidence>
<proteinExistence type="predicted"/>
<accession>A0A834W8N5</accession>
<dbReference type="AlphaFoldDB" id="A0A834W8N5"/>
<protein>
    <submittedName>
        <fullName evidence="1">Uncharacterized protein</fullName>
    </submittedName>
</protein>